<keyword evidence="12" id="KW-1278">Translocase</keyword>
<dbReference type="InterPro" id="IPR001505">
    <property type="entry name" value="Copper_CuA"/>
</dbReference>
<dbReference type="GO" id="GO:0005886">
    <property type="term" value="C:plasma membrane"/>
    <property type="evidence" value="ECO:0007669"/>
    <property type="project" value="UniProtKB-SubCell"/>
</dbReference>
<dbReference type="Proteomes" id="UP000292235">
    <property type="component" value="Chromosome"/>
</dbReference>
<comment type="catalytic activity">
    <reaction evidence="20">
        <text>4 Fe(II)-[cytochrome c] + O2 + 8 H(+)(in) = 4 Fe(III)-[cytochrome c] + 2 H2O + 4 H(+)(out)</text>
        <dbReference type="Rhea" id="RHEA:11436"/>
        <dbReference type="Rhea" id="RHEA-COMP:10350"/>
        <dbReference type="Rhea" id="RHEA-COMP:14399"/>
        <dbReference type="ChEBI" id="CHEBI:15377"/>
        <dbReference type="ChEBI" id="CHEBI:15378"/>
        <dbReference type="ChEBI" id="CHEBI:15379"/>
        <dbReference type="ChEBI" id="CHEBI:29033"/>
        <dbReference type="ChEBI" id="CHEBI:29034"/>
        <dbReference type="EC" id="7.1.1.9"/>
    </reaction>
</comment>
<feature type="signal peptide" evidence="23">
    <location>
        <begin position="1"/>
        <end position="34"/>
    </location>
</feature>
<dbReference type="Gene3D" id="2.60.40.420">
    <property type="entry name" value="Cupredoxins - blue copper proteins"/>
    <property type="match status" value="1"/>
</dbReference>
<evidence type="ECO:0000256" key="12">
    <source>
        <dbReference type="ARBA" id="ARBA00022967"/>
    </source>
</evidence>
<dbReference type="PROSITE" id="PS51257">
    <property type="entry name" value="PROKAR_LIPOPROTEIN"/>
    <property type="match status" value="1"/>
</dbReference>
<comment type="subcellular location">
    <subcellularLocation>
        <location evidence="3">Cell membrane</location>
        <topology evidence="3">Multi-pass membrane protein</topology>
    </subcellularLocation>
</comment>
<dbReference type="InterPro" id="IPR036257">
    <property type="entry name" value="Cyt_c_oxidase_su2_TM_sf"/>
</dbReference>
<evidence type="ECO:0000256" key="23">
    <source>
        <dbReference type="SAM" id="SignalP"/>
    </source>
</evidence>
<dbReference type="GO" id="GO:0016491">
    <property type="term" value="F:oxidoreductase activity"/>
    <property type="evidence" value="ECO:0007669"/>
    <property type="project" value="UniProtKB-KW"/>
</dbReference>
<evidence type="ECO:0000256" key="7">
    <source>
        <dbReference type="ARBA" id="ARBA00022475"/>
    </source>
</evidence>
<evidence type="ECO:0000259" key="24">
    <source>
        <dbReference type="PROSITE" id="PS50857"/>
    </source>
</evidence>
<dbReference type="PANTHER" id="PTHR22888">
    <property type="entry name" value="CYTOCHROME C OXIDASE, SUBUNIT II"/>
    <property type="match status" value="1"/>
</dbReference>
<evidence type="ECO:0000256" key="3">
    <source>
        <dbReference type="ARBA" id="ARBA00004651"/>
    </source>
</evidence>
<dbReference type="InterPro" id="IPR045187">
    <property type="entry name" value="CcO_II"/>
</dbReference>
<evidence type="ECO:0000256" key="13">
    <source>
        <dbReference type="ARBA" id="ARBA00022982"/>
    </source>
</evidence>
<dbReference type="NCBIfam" id="TIGR02866">
    <property type="entry name" value="CoxB"/>
    <property type="match status" value="1"/>
</dbReference>
<dbReference type="Pfam" id="PF00116">
    <property type="entry name" value="COX2"/>
    <property type="match status" value="1"/>
</dbReference>
<evidence type="ECO:0000256" key="10">
    <source>
        <dbReference type="ARBA" id="ARBA00022723"/>
    </source>
</evidence>
<keyword evidence="11 23" id="KW-0732">Signal</keyword>
<dbReference type="InterPro" id="IPR008972">
    <property type="entry name" value="Cupredoxin"/>
</dbReference>
<feature type="domain" description="Cytochrome oxidase subunit II copper A binding" evidence="24">
    <location>
        <begin position="132"/>
        <end position="277"/>
    </location>
</feature>
<feature type="transmembrane region" description="Helical" evidence="22">
    <location>
        <begin position="59"/>
        <end position="81"/>
    </location>
</feature>
<keyword evidence="8" id="KW-0679">Respiratory chain</keyword>
<keyword evidence="7" id="KW-1003">Cell membrane</keyword>
<dbReference type="SUPFAM" id="SSF49503">
    <property type="entry name" value="Cupredoxins"/>
    <property type="match status" value="1"/>
</dbReference>
<evidence type="ECO:0000256" key="18">
    <source>
        <dbReference type="ARBA" id="ARBA00031389"/>
    </source>
</evidence>
<evidence type="ECO:0000256" key="22">
    <source>
        <dbReference type="SAM" id="Phobius"/>
    </source>
</evidence>
<feature type="region of interest" description="Disordered" evidence="21">
    <location>
        <begin position="281"/>
        <end position="345"/>
    </location>
</feature>
<evidence type="ECO:0000256" key="20">
    <source>
        <dbReference type="ARBA" id="ARBA00047816"/>
    </source>
</evidence>
<comment type="cofactor">
    <cofactor evidence="2">
        <name>heme</name>
        <dbReference type="ChEBI" id="CHEBI:30413"/>
    </cofactor>
</comment>
<evidence type="ECO:0000313" key="25">
    <source>
        <dbReference type="EMBL" id="QBI53780.1"/>
    </source>
</evidence>
<evidence type="ECO:0000256" key="17">
    <source>
        <dbReference type="ARBA" id="ARBA00024688"/>
    </source>
</evidence>
<evidence type="ECO:0000256" key="15">
    <source>
        <dbReference type="ARBA" id="ARBA00023008"/>
    </source>
</evidence>
<organism evidence="25 26">
    <name type="scientific">Streptomonospora litoralis</name>
    <dbReference type="NCBI Taxonomy" id="2498135"/>
    <lineage>
        <taxon>Bacteria</taxon>
        <taxon>Bacillati</taxon>
        <taxon>Actinomycetota</taxon>
        <taxon>Actinomycetes</taxon>
        <taxon>Streptosporangiales</taxon>
        <taxon>Nocardiopsidaceae</taxon>
        <taxon>Streptomonospora</taxon>
    </lineage>
</organism>
<name>A0A4P6Q134_9ACTN</name>
<evidence type="ECO:0000256" key="4">
    <source>
        <dbReference type="ARBA" id="ARBA00007866"/>
    </source>
</evidence>
<feature type="chain" id="PRO_5038961202" description="cytochrome-c oxidase" evidence="23">
    <location>
        <begin position="35"/>
        <end position="345"/>
    </location>
</feature>
<dbReference type="KEGG" id="strr:EKD16_09960"/>
<feature type="transmembrane region" description="Helical" evidence="22">
    <location>
        <begin position="102"/>
        <end position="120"/>
    </location>
</feature>
<proteinExistence type="inferred from homology"/>
<evidence type="ECO:0000256" key="11">
    <source>
        <dbReference type="ARBA" id="ARBA00022729"/>
    </source>
</evidence>
<evidence type="ECO:0000256" key="14">
    <source>
        <dbReference type="ARBA" id="ARBA00022989"/>
    </source>
</evidence>
<dbReference type="InterPro" id="IPR002429">
    <property type="entry name" value="CcO_II-like_C"/>
</dbReference>
<dbReference type="GO" id="GO:0042773">
    <property type="term" value="P:ATP synthesis coupled electron transport"/>
    <property type="evidence" value="ECO:0007669"/>
    <property type="project" value="TreeGrafter"/>
</dbReference>
<accession>A0A4P6Q134</accession>
<dbReference type="Gene3D" id="1.10.287.90">
    <property type="match status" value="1"/>
</dbReference>
<evidence type="ECO:0000256" key="21">
    <source>
        <dbReference type="SAM" id="MobiDB-lite"/>
    </source>
</evidence>
<dbReference type="GO" id="GO:0005507">
    <property type="term" value="F:copper ion binding"/>
    <property type="evidence" value="ECO:0007669"/>
    <property type="project" value="InterPro"/>
</dbReference>
<evidence type="ECO:0000256" key="2">
    <source>
        <dbReference type="ARBA" id="ARBA00001971"/>
    </source>
</evidence>
<evidence type="ECO:0000256" key="8">
    <source>
        <dbReference type="ARBA" id="ARBA00022660"/>
    </source>
</evidence>
<dbReference type="FunFam" id="1.10.287.90:FF:000003">
    <property type="entry name" value="Cytochrome C oxidase subunit II"/>
    <property type="match status" value="1"/>
</dbReference>
<dbReference type="EMBL" id="CP036455">
    <property type="protein sequence ID" value="QBI53780.1"/>
    <property type="molecule type" value="Genomic_DNA"/>
</dbReference>
<keyword evidence="26" id="KW-1185">Reference proteome</keyword>
<dbReference type="AlphaFoldDB" id="A0A4P6Q134"/>
<dbReference type="InterPro" id="IPR014222">
    <property type="entry name" value="Cyt_c_oxidase_su2"/>
</dbReference>
<keyword evidence="15" id="KW-0186">Copper</keyword>
<keyword evidence="9 22" id="KW-0812">Transmembrane</keyword>
<keyword evidence="6" id="KW-0813">Transport</keyword>
<keyword evidence="13" id="KW-0249">Electron transport</keyword>
<evidence type="ECO:0000256" key="9">
    <source>
        <dbReference type="ARBA" id="ARBA00022692"/>
    </source>
</evidence>
<dbReference type="PANTHER" id="PTHR22888:SF9">
    <property type="entry name" value="CYTOCHROME C OXIDASE SUBUNIT 2"/>
    <property type="match status" value="1"/>
</dbReference>
<evidence type="ECO:0000256" key="16">
    <source>
        <dbReference type="ARBA" id="ARBA00023136"/>
    </source>
</evidence>
<evidence type="ECO:0000256" key="19">
    <source>
        <dbReference type="ARBA" id="ARBA00031399"/>
    </source>
</evidence>
<comment type="similarity">
    <text evidence="4">Belongs to the cytochrome c oxidase subunit 2 family.</text>
</comment>
<dbReference type="PROSITE" id="PS50857">
    <property type="entry name" value="COX2_CUA"/>
    <property type="match status" value="1"/>
</dbReference>
<feature type="region of interest" description="Disordered" evidence="21">
    <location>
        <begin position="155"/>
        <end position="184"/>
    </location>
</feature>
<sequence length="345" mass="37571" precursor="true">MSPTRHRNRRPALRRWAPRGAALAALGLAATGCASNEFTRLGLPEPITEQGHRVLTLWQGSWVAAFAVGILVWGLIVWSIIFHRKRSEQLPPQVRYNMPIEALYTVLPIVIIAVLFYFTARDQTALLSTEEEADTNIEVVAFQWSWQFNYLDEARDNAETPGGEPQAGDEEGGSEAQPRFSVAGTPQEKPTLVLREGDVVHFDLTSPDVIHSFWIPAFAFKMDVIPGQDNEFQVKVQEGTAGTYAGRCAELCGVDHSRMLFDLKVMEPAAYDAWVAEQEAAAQQQQLETEQELESGPEAPGGPDLPGPEGEGAEDEVTDAGPPVGEPSPADEAGVPAAANEEAGR</sequence>
<keyword evidence="14 22" id="KW-1133">Transmembrane helix</keyword>
<keyword evidence="16 22" id="KW-0472">Membrane</keyword>
<dbReference type="GO" id="GO:0004129">
    <property type="term" value="F:cytochrome-c oxidase activity"/>
    <property type="evidence" value="ECO:0007669"/>
    <property type="project" value="UniProtKB-EC"/>
</dbReference>
<dbReference type="PROSITE" id="PS00078">
    <property type="entry name" value="COX2"/>
    <property type="match status" value="1"/>
</dbReference>
<evidence type="ECO:0000256" key="1">
    <source>
        <dbReference type="ARBA" id="ARBA00001935"/>
    </source>
</evidence>
<evidence type="ECO:0000256" key="6">
    <source>
        <dbReference type="ARBA" id="ARBA00022448"/>
    </source>
</evidence>
<protein>
    <recommendedName>
        <fullName evidence="5">cytochrome-c oxidase</fullName>
        <ecNumber evidence="5">7.1.1.9</ecNumber>
    </recommendedName>
    <alternativeName>
        <fullName evidence="19">Cytochrome aa3 subunit 2</fullName>
    </alternativeName>
    <alternativeName>
        <fullName evidence="18">Cytochrome c oxidase polypeptide II</fullName>
    </alternativeName>
</protein>
<dbReference type="PRINTS" id="PR01166">
    <property type="entry name" value="CYCOXIDASEII"/>
</dbReference>
<gene>
    <name evidence="25" type="primary">ctaC</name>
    <name evidence="25" type="ORF">EKD16_09960</name>
</gene>
<evidence type="ECO:0000313" key="26">
    <source>
        <dbReference type="Proteomes" id="UP000292235"/>
    </source>
</evidence>
<comment type="function">
    <text evidence="17">Subunits I and II form the functional core of the enzyme complex. Electrons originating in cytochrome c are transferred via heme a and Cu(A) to the binuclear center formed by heme a3 and Cu(B).</text>
</comment>
<dbReference type="SUPFAM" id="SSF81464">
    <property type="entry name" value="Cytochrome c oxidase subunit II-like, transmembrane region"/>
    <property type="match status" value="1"/>
</dbReference>
<evidence type="ECO:0000256" key="5">
    <source>
        <dbReference type="ARBA" id="ARBA00012949"/>
    </source>
</evidence>
<keyword evidence="10" id="KW-0479">Metal-binding</keyword>
<dbReference type="EC" id="7.1.1.9" evidence="5"/>
<reference evidence="25 26" key="1">
    <citation type="submission" date="2019-02" db="EMBL/GenBank/DDBJ databases">
        <authorList>
            <person name="Khodamoradi S."/>
            <person name="Hahnke R.L."/>
            <person name="Kaempfer P."/>
            <person name="Schumann P."/>
            <person name="Rohde M."/>
            <person name="Steinert M."/>
            <person name="Luzhetskyy A."/>
            <person name="Wink J."/>
            <person name="Ruckert C."/>
        </authorList>
    </citation>
    <scope>NUCLEOTIDE SEQUENCE [LARGE SCALE GENOMIC DNA]</scope>
    <source>
        <strain evidence="25 26">M2</strain>
    </source>
</reference>
<keyword evidence="25" id="KW-0560">Oxidoreductase</keyword>
<comment type="cofactor">
    <cofactor evidence="1">
        <name>Cu cation</name>
        <dbReference type="ChEBI" id="CHEBI:23378"/>
    </cofactor>
</comment>